<organism evidence="3">
    <name type="scientific">Nippostrongylus brasiliensis</name>
    <name type="common">Rat hookworm</name>
    <dbReference type="NCBI Taxonomy" id="27835"/>
    <lineage>
        <taxon>Eukaryota</taxon>
        <taxon>Metazoa</taxon>
        <taxon>Ecdysozoa</taxon>
        <taxon>Nematoda</taxon>
        <taxon>Chromadorea</taxon>
        <taxon>Rhabditida</taxon>
        <taxon>Rhabditina</taxon>
        <taxon>Rhabditomorpha</taxon>
        <taxon>Strongyloidea</taxon>
        <taxon>Heligmosomidae</taxon>
        <taxon>Nippostrongylus</taxon>
    </lineage>
</organism>
<evidence type="ECO:0000313" key="3">
    <source>
        <dbReference type="WBParaSite" id="NBR_0002271701-mRNA-1"/>
    </source>
</evidence>
<dbReference type="Proteomes" id="UP000271162">
    <property type="component" value="Unassembled WGS sequence"/>
</dbReference>
<evidence type="ECO:0000313" key="2">
    <source>
        <dbReference type="Proteomes" id="UP000271162"/>
    </source>
</evidence>
<gene>
    <name evidence="1" type="ORF">NBR_LOCUS22718</name>
</gene>
<accession>A0A0N4YZP5</accession>
<keyword evidence="2" id="KW-1185">Reference proteome</keyword>
<dbReference type="WBParaSite" id="NBR_0002271701-mRNA-1">
    <property type="protein sequence ID" value="NBR_0002271701-mRNA-1"/>
    <property type="gene ID" value="NBR_0002271701"/>
</dbReference>
<proteinExistence type="predicted"/>
<sequence length="45" mass="5281">MYTTDEAEEREVDELATFQKHVMVFYELDEFSLSFSTSVTIIVND</sequence>
<protein>
    <submittedName>
        <fullName evidence="1 3">Uncharacterized protein</fullName>
    </submittedName>
</protein>
<name>A0A0N4YZP5_NIPBR</name>
<dbReference type="EMBL" id="UYSL01028856">
    <property type="protein sequence ID" value="VDL87724.1"/>
    <property type="molecule type" value="Genomic_DNA"/>
</dbReference>
<reference evidence="3" key="1">
    <citation type="submission" date="2017-02" db="UniProtKB">
        <authorList>
            <consortium name="WormBaseParasite"/>
        </authorList>
    </citation>
    <scope>IDENTIFICATION</scope>
</reference>
<dbReference type="AlphaFoldDB" id="A0A0N4YZP5"/>
<evidence type="ECO:0000313" key="1">
    <source>
        <dbReference type="EMBL" id="VDL87724.1"/>
    </source>
</evidence>
<reference evidence="1 2" key="2">
    <citation type="submission" date="2018-11" db="EMBL/GenBank/DDBJ databases">
        <authorList>
            <consortium name="Pathogen Informatics"/>
        </authorList>
    </citation>
    <scope>NUCLEOTIDE SEQUENCE [LARGE SCALE GENOMIC DNA]</scope>
</reference>